<reference evidence="1" key="1">
    <citation type="journal article" date="2014" name="Front. Microbiol.">
        <title>High frequency of phylogenetically diverse reductive dehalogenase-homologous genes in deep subseafloor sedimentary metagenomes.</title>
        <authorList>
            <person name="Kawai M."/>
            <person name="Futagami T."/>
            <person name="Toyoda A."/>
            <person name="Takaki Y."/>
            <person name="Nishi S."/>
            <person name="Hori S."/>
            <person name="Arai W."/>
            <person name="Tsubouchi T."/>
            <person name="Morono Y."/>
            <person name="Uchiyama I."/>
            <person name="Ito T."/>
            <person name="Fujiyama A."/>
            <person name="Inagaki F."/>
            <person name="Takami H."/>
        </authorList>
    </citation>
    <scope>NUCLEOTIDE SEQUENCE</scope>
    <source>
        <strain evidence="1">Expedition CK06-06</strain>
    </source>
</reference>
<dbReference type="Gene3D" id="3.40.190.10">
    <property type="entry name" value="Periplasmic binding protein-like II"/>
    <property type="match status" value="1"/>
</dbReference>
<organism evidence="1">
    <name type="scientific">marine sediment metagenome</name>
    <dbReference type="NCBI Taxonomy" id="412755"/>
    <lineage>
        <taxon>unclassified sequences</taxon>
        <taxon>metagenomes</taxon>
        <taxon>ecological metagenomes</taxon>
    </lineage>
</organism>
<sequence>MRFTGDIWKNHPCCVVVMNEILCRSRPAFTQKVINAIVRAQLWTLNNRAEAASILSRDGNKYLPTPEKILLRAFKRYYERIIFAEEEFLRKTFGDSYLKWAEQTPTFLPKCKNWKK</sequence>
<proteinExistence type="predicted"/>
<comment type="caution">
    <text evidence="1">The sequence shown here is derived from an EMBL/GenBank/DDBJ whole genome shotgun (WGS) entry which is preliminary data.</text>
</comment>
<evidence type="ECO:0000313" key="1">
    <source>
        <dbReference type="EMBL" id="GAI74444.1"/>
    </source>
</evidence>
<dbReference type="AlphaFoldDB" id="X1T330"/>
<dbReference type="EMBL" id="BARW01010270">
    <property type="protein sequence ID" value="GAI74444.1"/>
    <property type="molecule type" value="Genomic_DNA"/>
</dbReference>
<protein>
    <submittedName>
        <fullName evidence="1">Uncharacterized protein</fullName>
    </submittedName>
</protein>
<gene>
    <name evidence="1" type="ORF">S12H4_20296</name>
</gene>
<accession>X1T330</accession>
<dbReference type="Pfam" id="PF13379">
    <property type="entry name" value="NMT1_2"/>
    <property type="match status" value="1"/>
</dbReference>
<name>X1T330_9ZZZZ</name>